<protein>
    <submittedName>
        <fullName evidence="2">PH domain-containing protein</fullName>
    </submittedName>
</protein>
<organism evidence="2 3">
    <name type="scientific">Cryptosporangium phraense</name>
    <dbReference type="NCBI Taxonomy" id="2593070"/>
    <lineage>
        <taxon>Bacteria</taxon>
        <taxon>Bacillati</taxon>
        <taxon>Actinomycetota</taxon>
        <taxon>Actinomycetes</taxon>
        <taxon>Cryptosporangiales</taxon>
        <taxon>Cryptosporangiaceae</taxon>
        <taxon>Cryptosporangium</taxon>
    </lineage>
</organism>
<dbReference type="InterPro" id="IPR019692">
    <property type="entry name" value="CFP-6_PH"/>
</dbReference>
<keyword evidence="3" id="KW-1185">Reference proteome</keyword>
<evidence type="ECO:0000259" key="1">
    <source>
        <dbReference type="Pfam" id="PF10756"/>
    </source>
</evidence>
<dbReference type="RefSeq" id="WP_142708123.1">
    <property type="nucleotide sequence ID" value="NZ_VIRS01000026.1"/>
</dbReference>
<evidence type="ECO:0000313" key="2">
    <source>
        <dbReference type="EMBL" id="TQS41439.1"/>
    </source>
</evidence>
<proteinExistence type="predicted"/>
<dbReference type="OrthoDB" id="3213712at2"/>
<sequence length="145" mass="15912">MTPRQWRVPITVPAAKWAVAAVLLVATVTIARDLTGAVVGLLVAAGLGLSGVRDVVVPVRLQADADGLSVFVGPVGRQRSYPWSAIERIRVDERRRFLGRSTLLEIDVESELYFLGRYELGATPAEVLEDLENAERSRSQSDQDR</sequence>
<dbReference type="Pfam" id="PF10756">
    <property type="entry name" value="bPH_6"/>
    <property type="match status" value="1"/>
</dbReference>
<dbReference type="Proteomes" id="UP000317982">
    <property type="component" value="Unassembled WGS sequence"/>
</dbReference>
<gene>
    <name evidence="2" type="ORF">FL583_29485</name>
</gene>
<reference evidence="2 3" key="1">
    <citation type="submission" date="2019-07" db="EMBL/GenBank/DDBJ databases">
        <title>Cryptosporangium phraense sp. nov., isolated from plant litter.</title>
        <authorList>
            <person name="Suriyachadkun C."/>
        </authorList>
    </citation>
    <scope>NUCLEOTIDE SEQUENCE [LARGE SCALE GENOMIC DNA]</scope>
    <source>
        <strain evidence="2 3">A-T 5661</strain>
    </source>
</reference>
<accession>A0A545AJF2</accession>
<feature type="domain" description="Low molecular weight protein antigen 6 PH" evidence="1">
    <location>
        <begin position="59"/>
        <end position="132"/>
    </location>
</feature>
<dbReference type="AlphaFoldDB" id="A0A545AJF2"/>
<comment type="caution">
    <text evidence="2">The sequence shown here is derived from an EMBL/GenBank/DDBJ whole genome shotgun (WGS) entry which is preliminary data.</text>
</comment>
<name>A0A545AJF2_9ACTN</name>
<evidence type="ECO:0000313" key="3">
    <source>
        <dbReference type="Proteomes" id="UP000317982"/>
    </source>
</evidence>
<dbReference type="EMBL" id="VIRS01000026">
    <property type="protein sequence ID" value="TQS41439.1"/>
    <property type="molecule type" value="Genomic_DNA"/>
</dbReference>
<dbReference type="InParanoid" id="A0A545AJF2"/>